<sequence length="82" mass="8264">MNADTVVSSSTAAATSGDSSSGGCGSSLMIPPQWMGATVGVVRAKQRPTSLPARPVRHARAAGPQTALRDADSPCAERIDAV</sequence>
<dbReference type="Proteomes" id="UP000652013">
    <property type="component" value="Unassembled WGS sequence"/>
</dbReference>
<feature type="region of interest" description="Disordered" evidence="1">
    <location>
        <begin position="43"/>
        <end position="82"/>
    </location>
</feature>
<evidence type="ECO:0000313" key="3">
    <source>
        <dbReference type="Proteomes" id="UP000652013"/>
    </source>
</evidence>
<proteinExistence type="predicted"/>
<accession>A0A8J3Y4B3</accession>
<dbReference type="AlphaFoldDB" id="A0A8J3Y4B3"/>
<feature type="region of interest" description="Disordered" evidence="1">
    <location>
        <begin position="1"/>
        <end position="29"/>
    </location>
</feature>
<feature type="compositionally biased region" description="Low complexity" evidence="1">
    <location>
        <begin position="1"/>
        <end position="19"/>
    </location>
</feature>
<feature type="compositionally biased region" description="Basic and acidic residues" evidence="1">
    <location>
        <begin position="69"/>
        <end position="82"/>
    </location>
</feature>
<evidence type="ECO:0000313" key="2">
    <source>
        <dbReference type="EMBL" id="GIJ01164.1"/>
    </source>
</evidence>
<keyword evidence="3" id="KW-1185">Reference proteome</keyword>
<name>A0A8J3Y4B3_9ACTN</name>
<protein>
    <submittedName>
        <fullName evidence="2">Uncharacterized protein</fullName>
    </submittedName>
</protein>
<reference evidence="2" key="1">
    <citation type="submission" date="2021-01" db="EMBL/GenBank/DDBJ databases">
        <title>Whole genome shotgun sequence of Spirilliplanes yamanashiensis NBRC 15828.</title>
        <authorList>
            <person name="Komaki H."/>
            <person name="Tamura T."/>
        </authorList>
    </citation>
    <scope>NUCLEOTIDE SEQUENCE</scope>
    <source>
        <strain evidence="2">NBRC 15828</strain>
    </source>
</reference>
<comment type="caution">
    <text evidence="2">The sequence shown here is derived from an EMBL/GenBank/DDBJ whole genome shotgun (WGS) entry which is preliminary data.</text>
</comment>
<dbReference type="EMBL" id="BOOY01000003">
    <property type="protein sequence ID" value="GIJ01164.1"/>
    <property type="molecule type" value="Genomic_DNA"/>
</dbReference>
<evidence type="ECO:0000256" key="1">
    <source>
        <dbReference type="SAM" id="MobiDB-lite"/>
    </source>
</evidence>
<organism evidence="2 3">
    <name type="scientific">Spirilliplanes yamanashiensis</name>
    <dbReference type="NCBI Taxonomy" id="42233"/>
    <lineage>
        <taxon>Bacteria</taxon>
        <taxon>Bacillati</taxon>
        <taxon>Actinomycetota</taxon>
        <taxon>Actinomycetes</taxon>
        <taxon>Micromonosporales</taxon>
        <taxon>Micromonosporaceae</taxon>
        <taxon>Spirilliplanes</taxon>
    </lineage>
</organism>
<gene>
    <name evidence="2" type="ORF">Sya03_05160</name>
</gene>